<dbReference type="AlphaFoldDB" id="A0A9N9GXG0"/>
<dbReference type="Proteomes" id="UP000789375">
    <property type="component" value="Unassembled WGS sequence"/>
</dbReference>
<dbReference type="EMBL" id="CAJVPP010003976">
    <property type="protein sequence ID" value="CAG8641388.1"/>
    <property type="molecule type" value="Genomic_DNA"/>
</dbReference>
<comment type="caution">
    <text evidence="1">The sequence shown here is derived from an EMBL/GenBank/DDBJ whole genome shotgun (WGS) entry which is preliminary data.</text>
</comment>
<proteinExistence type="predicted"/>
<protein>
    <submittedName>
        <fullName evidence="1">10808_t:CDS:1</fullName>
    </submittedName>
</protein>
<gene>
    <name evidence="1" type="ORF">FMOSSE_LOCUS11006</name>
</gene>
<name>A0A9N9GXG0_FUNMO</name>
<keyword evidence="2" id="KW-1185">Reference proteome</keyword>
<accession>A0A9N9GXG0</accession>
<evidence type="ECO:0000313" key="1">
    <source>
        <dbReference type="EMBL" id="CAG8641388.1"/>
    </source>
</evidence>
<reference evidence="1" key="1">
    <citation type="submission" date="2021-06" db="EMBL/GenBank/DDBJ databases">
        <authorList>
            <person name="Kallberg Y."/>
            <person name="Tangrot J."/>
            <person name="Rosling A."/>
        </authorList>
    </citation>
    <scope>NUCLEOTIDE SEQUENCE</scope>
    <source>
        <strain evidence="1">87-6 pot B 2015</strain>
    </source>
</reference>
<organism evidence="1 2">
    <name type="scientific">Funneliformis mosseae</name>
    <name type="common">Endomycorrhizal fungus</name>
    <name type="synonym">Glomus mosseae</name>
    <dbReference type="NCBI Taxonomy" id="27381"/>
    <lineage>
        <taxon>Eukaryota</taxon>
        <taxon>Fungi</taxon>
        <taxon>Fungi incertae sedis</taxon>
        <taxon>Mucoromycota</taxon>
        <taxon>Glomeromycotina</taxon>
        <taxon>Glomeromycetes</taxon>
        <taxon>Glomerales</taxon>
        <taxon>Glomeraceae</taxon>
        <taxon>Funneliformis</taxon>
    </lineage>
</organism>
<evidence type="ECO:0000313" key="2">
    <source>
        <dbReference type="Proteomes" id="UP000789375"/>
    </source>
</evidence>
<sequence>MSMKVTEGSKKLNTLQEKYITDLVIKKGLRDGNLSSATKNIIELYPEQFFIDIDIIVQLPPLESATLSNKIFVELEKCKISHRTKLLIECSESDVDLQNRLKVALVYNILFENGTITSERNNGSYAN</sequence>